<evidence type="ECO:0000259" key="9">
    <source>
        <dbReference type="PROSITE" id="PS50110"/>
    </source>
</evidence>
<dbReference type="Pfam" id="PF02518">
    <property type="entry name" value="HATPase_c"/>
    <property type="match status" value="1"/>
</dbReference>
<reference evidence="10 11" key="1">
    <citation type="submission" date="2019-03" db="EMBL/GenBank/DDBJ databases">
        <title>Genomic Encyclopedia of Archaeal and Bacterial Type Strains, Phase II (KMG-II): from individual species to whole genera.</title>
        <authorList>
            <person name="Goeker M."/>
        </authorList>
    </citation>
    <scope>NUCLEOTIDE SEQUENCE [LARGE SCALE GENOMIC DNA]</scope>
    <source>
        <strain evidence="10 11">DSM 27697</strain>
    </source>
</reference>
<dbReference type="SUPFAM" id="SSF55874">
    <property type="entry name" value="ATPase domain of HSP90 chaperone/DNA topoisomerase II/histidine kinase"/>
    <property type="match status" value="1"/>
</dbReference>
<dbReference type="InterPro" id="IPR003018">
    <property type="entry name" value="GAF"/>
</dbReference>
<dbReference type="PANTHER" id="PTHR45339">
    <property type="entry name" value="HYBRID SIGNAL TRANSDUCTION HISTIDINE KINASE J"/>
    <property type="match status" value="1"/>
</dbReference>
<dbReference type="InterPro" id="IPR005467">
    <property type="entry name" value="His_kinase_dom"/>
</dbReference>
<dbReference type="SMART" id="SM00387">
    <property type="entry name" value="HATPase_c"/>
    <property type="match status" value="1"/>
</dbReference>
<evidence type="ECO:0000313" key="10">
    <source>
        <dbReference type="EMBL" id="TCK07492.1"/>
    </source>
</evidence>
<keyword evidence="6" id="KW-0902">Two-component regulatory system</keyword>
<gene>
    <name evidence="10" type="ORF">CLV83_2361</name>
</gene>
<evidence type="ECO:0000313" key="11">
    <source>
        <dbReference type="Proteomes" id="UP000294546"/>
    </source>
</evidence>
<evidence type="ECO:0000259" key="8">
    <source>
        <dbReference type="PROSITE" id="PS50109"/>
    </source>
</evidence>
<dbReference type="SMART" id="SM00448">
    <property type="entry name" value="REC"/>
    <property type="match status" value="1"/>
</dbReference>
<dbReference type="EMBL" id="SMFU01000008">
    <property type="protein sequence ID" value="TCK07492.1"/>
    <property type="molecule type" value="Genomic_DNA"/>
</dbReference>
<feature type="domain" description="Histidine kinase" evidence="8">
    <location>
        <begin position="185"/>
        <end position="406"/>
    </location>
</feature>
<dbReference type="Pfam" id="PF00072">
    <property type="entry name" value="Response_reg"/>
    <property type="match status" value="1"/>
</dbReference>
<dbReference type="SUPFAM" id="SSF52172">
    <property type="entry name" value="CheY-like"/>
    <property type="match status" value="2"/>
</dbReference>
<keyword evidence="3 7" id="KW-0597">Phosphoprotein</keyword>
<dbReference type="InterPro" id="IPR003594">
    <property type="entry name" value="HATPase_dom"/>
</dbReference>
<dbReference type="EC" id="2.7.13.3" evidence="2"/>
<dbReference type="SMART" id="SM00388">
    <property type="entry name" value="HisKA"/>
    <property type="match status" value="1"/>
</dbReference>
<comment type="catalytic activity">
    <reaction evidence="1">
        <text>ATP + protein L-histidine = ADP + protein N-phospho-L-histidine.</text>
        <dbReference type="EC" id="2.7.13.3"/>
    </reaction>
</comment>
<dbReference type="Gene3D" id="3.30.450.40">
    <property type="match status" value="1"/>
</dbReference>
<keyword evidence="11" id="KW-1185">Reference proteome</keyword>
<name>A0A4R1GSC0_9GAMM</name>
<dbReference type="PROSITE" id="PS50109">
    <property type="entry name" value="HIS_KIN"/>
    <property type="match status" value="1"/>
</dbReference>
<dbReference type="InterPro" id="IPR003661">
    <property type="entry name" value="HisK_dim/P_dom"/>
</dbReference>
<dbReference type="InterPro" id="IPR004358">
    <property type="entry name" value="Sig_transdc_His_kin-like_C"/>
</dbReference>
<dbReference type="Gene3D" id="3.40.50.2300">
    <property type="match status" value="2"/>
</dbReference>
<dbReference type="CDD" id="cd17546">
    <property type="entry name" value="REC_hyHK_CKI1_RcsC-like"/>
    <property type="match status" value="1"/>
</dbReference>
<keyword evidence="5 10" id="KW-0418">Kinase</keyword>
<dbReference type="PROSITE" id="PS50110">
    <property type="entry name" value="RESPONSE_REGULATORY"/>
    <property type="match status" value="2"/>
</dbReference>
<dbReference type="SMART" id="SM00065">
    <property type="entry name" value="GAF"/>
    <property type="match status" value="1"/>
</dbReference>
<dbReference type="InterPro" id="IPR029016">
    <property type="entry name" value="GAF-like_dom_sf"/>
</dbReference>
<protein>
    <recommendedName>
        <fullName evidence="2">histidine kinase</fullName>
        <ecNumber evidence="2">2.7.13.3</ecNumber>
    </recommendedName>
</protein>
<comment type="caution">
    <text evidence="10">The sequence shown here is derived from an EMBL/GenBank/DDBJ whole genome shotgun (WGS) entry which is preliminary data.</text>
</comment>
<sequence>MGSAPMSAHEKARLQALSNYRIIDADTGLLELSRLAAYICDLPVALISLIDADRLWFRCRVGLDILQTPRQASFCDRTIRQTEMLEVEDADKDPRFRENPLVKHRPHIRFYAGVPLITPDGYALGTLCVMAFEPHKLTSSQRHALQTLATQVMANLELLRTSEELKRANGQVEQEHVRKARFLANMSHGFSAPISGLTSALQQLESESQSGNARQHIRDALQASRHLTQIVDDIFDYSRIESNDLQLDCRPMELDNLLRKLAALLSSQVGDKPLDLWFDIDPDVPELLIADELRLSQVLLHLGENAVKFTEHGRVVIKLSNLGREKDRIKLHFEVIDTGIGISPEQQHRVFEAFRQADGMISKRFGGTGLGLAISRELVDMMGGELEFKSEYGLGARFYFTLNLALPQEDSATEEASDAEPPSPKILIVSKSEVGRRIISNLSHTLGWNTYLATSGASALSVCEQESQIDAILIDTPTLTRQDRSLWEHLDSLPIEQRPVCIGFSRRYNPQSGQAELPDAELTKPIVPSILAERFNQIAQARQVGPDAIPVLNDPLQADSPLAGVRLLLVEDNRVNATVATLLLETEGAQVIWKRNGEEAYRFFTDEAEPVDIVLMDLEMPVMDGFSATENIRHDRQWDQIPIVALGIKSSEEIRSRCLDAGMQDCLDKPFDSTKLVHTILGQLKKK</sequence>
<dbReference type="PRINTS" id="PR00344">
    <property type="entry name" value="BCTRLSENSOR"/>
</dbReference>
<dbReference type="SUPFAM" id="SSF47384">
    <property type="entry name" value="Homodimeric domain of signal transducing histidine kinase"/>
    <property type="match status" value="1"/>
</dbReference>
<evidence type="ECO:0000256" key="7">
    <source>
        <dbReference type="PROSITE-ProRule" id="PRU00169"/>
    </source>
</evidence>
<evidence type="ECO:0000256" key="4">
    <source>
        <dbReference type="ARBA" id="ARBA00022679"/>
    </source>
</evidence>
<dbReference type="AlphaFoldDB" id="A0A4R1GSC0"/>
<evidence type="ECO:0000256" key="3">
    <source>
        <dbReference type="ARBA" id="ARBA00022553"/>
    </source>
</evidence>
<evidence type="ECO:0000256" key="5">
    <source>
        <dbReference type="ARBA" id="ARBA00022777"/>
    </source>
</evidence>
<dbReference type="PANTHER" id="PTHR45339:SF1">
    <property type="entry name" value="HYBRID SIGNAL TRANSDUCTION HISTIDINE KINASE J"/>
    <property type="match status" value="1"/>
</dbReference>
<dbReference type="InterPro" id="IPR001789">
    <property type="entry name" value="Sig_transdc_resp-reg_receiver"/>
</dbReference>
<dbReference type="Proteomes" id="UP000294546">
    <property type="component" value="Unassembled WGS sequence"/>
</dbReference>
<dbReference type="InterPro" id="IPR036890">
    <property type="entry name" value="HATPase_C_sf"/>
</dbReference>
<dbReference type="Pfam" id="PF01590">
    <property type="entry name" value="GAF"/>
    <property type="match status" value="1"/>
</dbReference>
<keyword evidence="4" id="KW-0808">Transferase</keyword>
<dbReference type="GO" id="GO:0000155">
    <property type="term" value="F:phosphorelay sensor kinase activity"/>
    <property type="evidence" value="ECO:0007669"/>
    <property type="project" value="InterPro"/>
</dbReference>
<dbReference type="CDD" id="cd16922">
    <property type="entry name" value="HATPase_EvgS-ArcB-TorS-like"/>
    <property type="match status" value="1"/>
</dbReference>
<dbReference type="CDD" id="cd00082">
    <property type="entry name" value="HisKA"/>
    <property type="match status" value="1"/>
</dbReference>
<proteinExistence type="predicted"/>
<evidence type="ECO:0000256" key="1">
    <source>
        <dbReference type="ARBA" id="ARBA00000085"/>
    </source>
</evidence>
<dbReference type="InterPro" id="IPR011006">
    <property type="entry name" value="CheY-like_superfamily"/>
</dbReference>
<dbReference type="Pfam" id="PF00512">
    <property type="entry name" value="HisKA"/>
    <property type="match status" value="1"/>
</dbReference>
<dbReference type="Gene3D" id="1.10.287.130">
    <property type="match status" value="1"/>
</dbReference>
<feature type="modified residue" description="4-aspartylphosphate" evidence="7">
    <location>
        <position position="617"/>
    </location>
</feature>
<dbReference type="FunFam" id="3.30.565.10:FF:000010">
    <property type="entry name" value="Sensor histidine kinase RcsC"/>
    <property type="match status" value="1"/>
</dbReference>
<dbReference type="Gene3D" id="3.30.565.10">
    <property type="entry name" value="Histidine kinase-like ATPase, C-terminal domain"/>
    <property type="match status" value="1"/>
</dbReference>
<accession>A0A4R1GSC0</accession>
<organism evidence="10 11">
    <name type="scientific">Marinobacterium mangrovicola</name>
    <dbReference type="NCBI Taxonomy" id="1476959"/>
    <lineage>
        <taxon>Bacteria</taxon>
        <taxon>Pseudomonadati</taxon>
        <taxon>Pseudomonadota</taxon>
        <taxon>Gammaproteobacteria</taxon>
        <taxon>Oceanospirillales</taxon>
        <taxon>Oceanospirillaceae</taxon>
        <taxon>Marinobacterium</taxon>
    </lineage>
</organism>
<evidence type="ECO:0000256" key="2">
    <source>
        <dbReference type="ARBA" id="ARBA00012438"/>
    </source>
</evidence>
<dbReference type="InterPro" id="IPR036097">
    <property type="entry name" value="HisK_dim/P_sf"/>
</dbReference>
<dbReference type="SUPFAM" id="SSF55781">
    <property type="entry name" value="GAF domain-like"/>
    <property type="match status" value="1"/>
</dbReference>
<feature type="modified residue" description="4-aspartylphosphate" evidence="7">
    <location>
        <position position="475"/>
    </location>
</feature>
<evidence type="ECO:0000256" key="6">
    <source>
        <dbReference type="ARBA" id="ARBA00023012"/>
    </source>
</evidence>
<feature type="domain" description="Response regulatory" evidence="9">
    <location>
        <begin position="425"/>
        <end position="539"/>
    </location>
</feature>
<feature type="domain" description="Response regulatory" evidence="9">
    <location>
        <begin position="566"/>
        <end position="684"/>
    </location>
</feature>